<dbReference type="GO" id="GO:0140664">
    <property type="term" value="F:ATP-dependent DNA damage sensor activity"/>
    <property type="evidence" value="ECO:0007669"/>
    <property type="project" value="InterPro"/>
</dbReference>
<feature type="non-terminal residue" evidence="4">
    <location>
        <position position="445"/>
    </location>
</feature>
<dbReference type="OrthoDB" id="6432238at2759"/>
<dbReference type="Proteomes" id="UP000054359">
    <property type="component" value="Unassembled WGS sequence"/>
</dbReference>
<accession>A0A087TRR1</accession>
<evidence type="ECO:0000256" key="2">
    <source>
        <dbReference type="SAM" id="Coils"/>
    </source>
</evidence>
<sequence>MKLFEEFKPLDGIAVVTKQSNEFIKQHMVLDGVTLQNLDIVPVHPLDTTDESLLGVMDFCSTSFGKRLFRHWLCSPLCNPRSITDRLDAIDDLMEIRDTVEIVVDLLKKIPDLERFLSKIHTQGLTRSKSHPETRAIFYESDIYNKKKLLDFLSTLNGFKESIKVISYFEDHLENFKSSILKECTSTTKEGGRFPDLSEKLVYFDHAFDHEVAKKEGNFIPRPGVDEEYDSACAEIEETEKDLESYLQEQKQLLNCKVAYVGSGKTRFQLEVPDNKKVPSNFEFQGGRKGFKRYYTKECKDFVTRMSNAEENREIALRDVARKIFGQFDKDYNMWKAAVHCLSVLDVLISLLTYYKTSEVTMCRPKFSLPSEDTKPFLEIIEGRHPTLLKYFTNDAYIPNSVYIGPKRESEKENINSGGQLVLVTGSNMGGKSTLMRQAGTLVIM</sequence>
<dbReference type="PANTHER" id="PTHR11361:SF148">
    <property type="entry name" value="DNA MISMATCH REPAIR PROTEIN MSH6"/>
    <property type="match status" value="1"/>
</dbReference>
<dbReference type="STRING" id="407821.A0A087TRR1"/>
<proteinExistence type="inferred from homology"/>
<keyword evidence="2" id="KW-0175">Coiled coil</keyword>
<evidence type="ECO:0000313" key="4">
    <source>
        <dbReference type="EMBL" id="KFM67800.1"/>
    </source>
</evidence>
<protein>
    <submittedName>
        <fullName evidence="4">DNA mismatch repair protein Msh6</fullName>
    </submittedName>
</protein>
<dbReference type="SUPFAM" id="SSF48334">
    <property type="entry name" value="DNA repair protein MutS, domain III"/>
    <property type="match status" value="1"/>
</dbReference>
<dbReference type="GO" id="GO:0006298">
    <property type="term" value="P:mismatch repair"/>
    <property type="evidence" value="ECO:0007669"/>
    <property type="project" value="InterPro"/>
</dbReference>
<dbReference type="Pfam" id="PF05192">
    <property type="entry name" value="MutS_III"/>
    <property type="match status" value="1"/>
</dbReference>
<dbReference type="InterPro" id="IPR007696">
    <property type="entry name" value="DNA_mismatch_repair_MutS_core"/>
</dbReference>
<feature type="domain" description="DNA mismatch repair protein MutS core" evidence="3">
    <location>
        <begin position="48"/>
        <end position="391"/>
    </location>
</feature>
<dbReference type="GO" id="GO:0005524">
    <property type="term" value="F:ATP binding"/>
    <property type="evidence" value="ECO:0007669"/>
    <property type="project" value="InterPro"/>
</dbReference>
<dbReference type="InterPro" id="IPR027417">
    <property type="entry name" value="P-loop_NTPase"/>
</dbReference>
<evidence type="ECO:0000256" key="1">
    <source>
        <dbReference type="ARBA" id="ARBA00006271"/>
    </source>
</evidence>
<dbReference type="EMBL" id="KK116439">
    <property type="protein sequence ID" value="KFM67800.1"/>
    <property type="molecule type" value="Genomic_DNA"/>
</dbReference>
<dbReference type="Gene3D" id="1.10.1420.10">
    <property type="match status" value="2"/>
</dbReference>
<dbReference type="GO" id="GO:0030983">
    <property type="term" value="F:mismatched DNA binding"/>
    <property type="evidence" value="ECO:0007669"/>
    <property type="project" value="InterPro"/>
</dbReference>
<reference evidence="4 5" key="1">
    <citation type="submission" date="2013-11" db="EMBL/GenBank/DDBJ databases">
        <title>Genome sequencing of Stegodyphus mimosarum.</title>
        <authorList>
            <person name="Bechsgaard J."/>
        </authorList>
    </citation>
    <scope>NUCLEOTIDE SEQUENCE [LARGE SCALE GENOMIC DNA]</scope>
</reference>
<dbReference type="Gene3D" id="3.40.50.300">
    <property type="entry name" value="P-loop containing nucleotide triphosphate hydrolases"/>
    <property type="match status" value="1"/>
</dbReference>
<dbReference type="SUPFAM" id="SSF52540">
    <property type="entry name" value="P-loop containing nucleoside triphosphate hydrolases"/>
    <property type="match status" value="1"/>
</dbReference>
<dbReference type="OMA" id="DSACAEI"/>
<dbReference type="SMART" id="SM00533">
    <property type="entry name" value="MUTSd"/>
    <property type="match status" value="1"/>
</dbReference>
<gene>
    <name evidence="4" type="ORF">X975_14983</name>
</gene>
<dbReference type="InterPro" id="IPR045076">
    <property type="entry name" value="MutS"/>
</dbReference>
<dbReference type="InterPro" id="IPR007861">
    <property type="entry name" value="DNA_mismatch_repair_MutS_clamp"/>
</dbReference>
<dbReference type="FunFam" id="1.10.1420.10:FF:000005">
    <property type="entry name" value="DNA mismatch repair protein"/>
    <property type="match status" value="1"/>
</dbReference>
<dbReference type="InterPro" id="IPR036187">
    <property type="entry name" value="DNA_mismatch_repair_MutS_sf"/>
</dbReference>
<organism evidence="4 5">
    <name type="scientific">Stegodyphus mimosarum</name>
    <name type="common">African social velvet spider</name>
    <dbReference type="NCBI Taxonomy" id="407821"/>
    <lineage>
        <taxon>Eukaryota</taxon>
        <taxon>Metazoa</taxon>
        <taxon>Ecdysozoa</taxon>
        <taxon>Arthropoda</taxon>
        <taxon>Chelicerata</taxon>
        <taxon>Arachnida</taxon>
        <taxon>Araneae</taxon>
        <taxon>Araneomorphae</taxon>
        <taxon>Entelegynae</taxon>
        <taxon>Eresoidea</taxon>
        <taxon>Eresidae</taxon>
        <taxon>Stegodyphus</taxon>
    </lineage>
</organism>
<dbReference type="PANTHER" id="PTHR11361">
    <property type="entry name" value="DNA MISMATCH REPAIR PROTEIN MUTS FAMILY MEMBER"/>
    <property type="match status" value="1"/>
</dbReference>
<dbReference type="Pfam" id="PF05190">
    <property type="entry name" value="MutS_IV"/>
    <property type="match status" value="1"/>
</dbReference>
<feature type="coiled-coil region" evidence="2">
    <location>
        <begin position="229"/>
        <end position="256"/>
    </location>
</feature>
<keyword evidence="5" id="KW-1185">Reference proteome</keyword>
<dbReference type="GO" id="GO:0032301">
    <property type="term" value="C:MutSalpha complex"/>
    <property type="evidence" value="ECO:0007669"/>
    <property type="project" value="TreeGrafter"/>
</dbReference>
<evidence type="ECO:0000313" key="5">
    <source>
        <dbReference type="Proteomes" id="UP000054359"/>
    </source>
</evidence>
<comment type="similarity">
    <text evidence="1">Belongs to the DNA mismatch repair MutS family.</text>
</comment>
<dbReference type="AlphaFoldDB" id="A0A087TRR1"/>
<name>A0A087TRR1_STEMI</name>
<evidence type="ECO:0000259" key="3">
    <source>
        <dbReference type="SMART" id="SM00533"/>
    </source>
</evidence>